<name>A0A1I3N6U4_9GAMM</name>
<dbReference type="OrthoDB" id="7058601at2"/>
<proteinExistence type="predicted"/>
<reference evidence="3" key="2">
    <citation type="submission" date="2016-10" db="EMBL/GenBank/DDBJ databases">
        <authorList>
            <person name="Varghese N."/>
            <person name="Submissions S."/>
        </authorList>
    </citation>
    <scope>NUCLEOTIDE SEQUENCE [LARGE SCALE GENOMIC DNA]</scope>
    <source>
        <strain evidence="3">DSM 17908</strain>
    </source>
</reference>
<organism evidence="2 3">
    <name type="scientific">Xenorhabdus mauleonii</name>
    <dbReference type="NCBI Taxonomy" id="351675"/>
    <lineage>
        <taxon>Bacteria</taxon>
        <taxon>Pseudomonadati</taxon>
        <taxon>Pseudomonadota</taxon>
        <taxon>Gammaproteobacteria</taxon>
        <taxon>Enterobacterales</taxon>
        <taxon>Morganellaceae</taxon>
        <taxon>Xenorhabdus</taxon>
    </lineage>
</organism>
<evidence type="ECO:0000313" key="4">
    <source>
        <dbReference type="Proteomes" id="UP000224607"/>
    </source>
</evidence>
<reference evidence="2" key="1">
    <citation type="submission" date="2016-10" db="EMBL/GenBank/DDBJ databases">
        <authorList>
            <person name="de Groot N.N."/>
        </authorList>
    </citation>
    <scope>NUCLEOTIDE SEQUENCE [LARGE SCALE GENOMIC DNA]</scope>
    <source>
        <strain evidence="2">DSM 17908</strain>
    </source>
</reference>
<dbReference type="RefSeq" id="WP_092509239.1">
    <property type="nucleotide sequence ID" value="NZ_CAWNQB010000001.1"/>
</dbReference>
<dbReference type="AlphaFoldDB" id="A0A1I3N6U4"/>
<accession>A0A1I3N6U4</accession>
<dbReference type="Proteomes" id="UP000198919">
    <property type="component" value="Unassembled WGS sequence"/>
</dbReference>
<evidence type="ECO:0000313" key="1">
    <source>
        <dbReference type="EMBL" id="PHM45774.1"/>
    </source>
</evidence>
<protein>
    <submittedName>
        <fullName evidence="2">Uncharacterized protein</fullName>
    </submittedName>
</protein>
<evidence type="ECO:0000313" key="3">
    <source>
        <dbReference type="Proteomes" id="UP000198919"/>
    </source>
</evidence>
<dbReference type="Proteomes" id="UP000224607">
    <property type="component" value="Unassembled WGS sequence"/>
</dbReference>
<evidence type="ECO:0000313" key="2">
    <source>
        <dbReference type="EMBL" id="SFJ04576.1"/>
    </source>
</evidence>
<sequence length="232" mass="27396">MLLLLKINLDHEFKNVTWKGPYFSDVITEPYIHLELEKLEKLFLTKSVFFSDENVIITNTCKYKYVAKKRTPIEIWKSNKAVDFYRLFLTKYSINIDNAIYEVLTENDEESCEYPFSELMIIDNTIIFFEDHRAIFYFSLSDERNNQDIFKIISSENKKITLNSFDLLIKDQYKNMYHGDSICKNIEIPAEELSGYESMTGCFFKGMNIAESYLKYKTNNDGLPKKSLTIRT</sequence>
<gene>
    <name evidence="2" type="ORF">SAMN05421680_10598</name>
    <name evidence="1" type="ORF">Xmau_00162</name>
</gene>
<dbReference type="EMBL" id="NITY01000001">
    <property type="protein sequence ID" value="PHM45774.1"/>
    <property type="molecule type" value="Genomic_DNA"/>
</dbReference>
<dbReference type="EMBL" id="FORG01000005">
    <property type="protein sequence ID" value="SFJ04576.1"/>
    <property type="molecule type" value="Genomic_DNA"/>
</dbReference>
<reference evidence="1 4" key="3">
    <citation type="journal article" date="2017" name="Nat. Microbiol.">
        <title>Natural product diversity associated with the nematode symbionts Photorhabdus and Xenorhabdus.</title>
        <authorList>
            <person name="Tobias N.J."/>
            <person name="Wolff H."/>
            <person name="Djahanschiri B."/>
            <person name="Grundmann F."/>
            <person name="Kronenwerth M."/>
            <person name="Shi Y.M."/>
            <person name="Simonyi S."/>
            <person name="Grun P."/>
            <person name="Shapiro-Ilan D."/>
            <person name="Pidot S.J."/>
            <person name="Stinear T.P."/>
            <person name="Ebersberger I."/>
            <person name="Bode H.B."/>
        </authorList>
    </citation>
    <scope>NUCLEOTIDE SEQUENCE [LARGE SCALE GENOMIC DNA]</scope>
    <source>
        <strain evidence="1 4">DSM 17908</strain>
    </source>
</reference>
<keyword evidence="4" id="KW-1185">Reference proteome</keyword>